<dbReference type="EMBL" id="LAHO01000012">
    <property type="protein sequence ID" value="KKO45076.1"/>
    <property type="molecule type" value="Genomic_DNA"/>
</dbReference>
<comment type="caution">
    <text evidence="2">The sequence shown here is derived from an EMBL/GenBank/DDBJ whole genome shotgun (WGS) entry which is preliminary data.</text>
</comment>
<dbReference type="AlphaFoldDB" id="A0A0M2V357"/>
<dbReference type="STRING" id="336831.WG68_12930"/>
<dbReference type="Proteomes" id="UP000034228">
    <property type="component" value="Unassembled WGS sequence"/>
</dbReference>
<reference evidence="2 3" key="1">
    <citation type="submission" date="2015-03" db="EMBL/GenBank/DDBJ databases">
        <title>Draft genome sequences of two protease-producing strains of Arsukibacterium isolated from two cold and alkaline environments.</title>
        <authorList>
            <person name="Lylloff J.E."/>
            <person name="Skov L.B."/>
            <person name="Jepsen M."/>
            <person name="Hallin P.F."/>
            <person name="Sorensen S.J."/>
            <person name="Stougaard P."/>
            <person name="Glaring M.A."/>
        </authorList>
    </citation>
    <scope>NUCLEOTIDE SEQUENCE [LARGE SCALE GENOMIC DNA]</scope>
    <source>
        <strain evidence="2 3">GCM72</strain>
    </source>
</reference>
<name>A0A0M2V357_9GAMM</name>
<evidence type="ECO:0000256" key="1">
    <source>
        <dbReference type="SAM" id="MobiDB-lite"/>
    </source>
</evidence>
<proteinExistence type="predicted"/>
<dbReference type="PATRIC" id="fig|336831.14.peg.1818"/>
<keyword evidence="3" id="KW-1185">Reference proteome</keyword>
<gene>
    <name evidence="2" type="ORF">WG68_12930</name>
</gene>
<organism evidence="2 3">
    <name type="scientific">Arsukibacterium ikkense</name>
    <dbReference type="NCBI Taxonomy" id="336831"/>
    <lineage>
        <taxon>Bacteria</taxon>
        <taxon>Pseudomonadati</taxon>
        <taxon>Pseudomonadota</taxon>
        <taxon>Gammaproteobacteria</taxon>
        <taxon>Chromatiales</taxon>
        <taxon>Chromatiaceae</taxon>
        <taxon>Arsukibacterium</taxon>
    </lineage>
</organism>
<sequence length="61" mass="6520">MRAELAKTIAACVSKGRKVRAPQGRVPGNAWGARAYDQCNREQTADGPYVSSGSGKGERVR</sequence>
<evidence type="ECO:0000313" key="2">
    <source>
        <dbReference type="EMBL" id="KKO45076.1"/>
    </source>
</evidence>
<evidence type="ECO:0000313" key="3">
    <source>
        <dbReference type="Proteomes" id="UP000034228"/>
    </source>
</evidence>
<accession>A0A0M2V357</accession>
<protein>
    <submittedName>
        <fullName evidence="2">Uncharacterized protein</fullName>
    </submittedName>
</protein>
<feature type="region of interest" description="Disordered" evidence="1">
    <location>
        <begin position="42"/>
        <end position="61"/>
    </location>
</feature>